<dbReference type="NCBIfam" id="NF047859">
    <property type="entry name" value="StressCuResBhsA"/>
    <property type="match status" value="1"/>
</dbReference>
<organism evidence="4 5">
    <name type="scientific">Xenorhabdus kozodoii</name>
    <dbReference type="NCBI Taxonomy" id="351676"/>
    <lineage>
        <taxon>Bacteria</taxon>
        <taxon>Pseudomonadati</taxon>
        <taxon>Pseudomonadota</taxon>
        <taxon>Gammaproteobacteria</taxon>
        <taxon>Enterobacterales</taxon>
        <taxon>Morganellaceae</taxon>
        <taxon>Xenorhabdus</taxon>
    </lineage>
</organism>
<evidence type="ECO:0000313" key="5">
    <source>
        <dbReference type="Proteomes" id="UP000221101"/>
    </source>
</evidence>
<evidence type="ECO:0000259" key="3">
    <source>
        <dbReference type="Pfam" id="PF07338"/>
    </source>
</evidence>
<feature type="chain" id="PRO_5012316369" evidence="2">
    <location>
        <begin position="23"/>
        <end position="83"/>
    </location>
</feature>
<dbReference type="OrthoDB" id="6638089at2"/>
<reference evidence="4 5" key="1">
    <citation type="journal article" date="2017" name="Nat. Microbiol.">
        <title>Natural product diversity associated with the nematode symbionts Photorhabdus and Xenorhabdus.</title>
        <authorList>
            <person name="Tobias N.J."/>
            <person name="Wolff H."/>
            <person name="Djahanschiri B."/>
            <person name="Grundmann F."/>
            <person name="Kronenwerth M."/>
            <person name="Shi Y.M."/>
            <person name="Simonyi S."/>
            <person name="Grun P."/>
            <person name="Shapiro-Ilan D."/>
            <person name="Pidot S.J."/>
            <person name="Stinear T.P."/>
            <person name="Ebersberger I."/>
            <person name="Bode H.B."/>
        </authorList>
    </citation>
    <scope>NUCLEOTIDE SEQUENCE [LARGE SCALE GENOMIC DNA]</scope>
    <source>
        <strain evidence="4 5">DSM 17907</strain>
    </source>
</reference>
<evidence type="ECO:0000313" key="4">
    <source>
        <dbReference type="EMBL" id="PHM74952.1"/>
    </source>
</evidence>
<dbReference type="AlphaFoldDB" id="A0A2D0LH23"/>
<dbReference type="Proteomes" id="UP000221101">
    <property type="component" value="Unassembled WGS sequence"/>
</dbReference>
<proteinExistence type="predicted"/>
<dbReference type="InterPro" id="IPR025543">
    <property type="entry name" value="Dodecin-like"/>
</dbReference>
<protein>
    <submittedName>
        <fullName evidence="4">Multiple stress resistance protein BhsA</fullName>
    </submittedName>
</protein>
<dbReference type="InterPro" id="IPR036275">
    <property type="entry name" value="YdgH-like_sf"/>
</dbReference>
<feature type="signal peptide" evidence="2">
    <location>
        <begin position="1"/>
        <end position="22"/>
    </location>
</feature>
<dbReference type="Pfam" id="PF07338">
    <property type="entry name" value="YdgH_BhsA-like"/>
    <property type="match status" value="1"/>
</dbReference>
<name>A0A2D0LH23_9GAMM</name>
<evidence type="ECO:0000256" key="1">
    <source>
        <dbReference type="ARBA" id="ARBA00022729"/>
    </source>
</evidence>
<keyword evidence="5" id="KW-1185">Reference proteome</keyword>
<gene>
    <name evidence="4" type="primary">bhsA</name>
    <name evidence="4" type="ORF">Xkoz_00489</name>
</gene>
<dbReference type="InterPro" id="IPR010854">
    <property type="entry name" value="YdgH/BhsA/McbA-like_dom"/>
</dbReference>
<feature type="domain" description="YdgH/BhsA/McbA-like" evidence="3">
    <location>
        <begin position="32"/>
        <end position="83"/>
    </location>
</feature>
<sequence length="83" mass="8648">MRNIKNIAAVLALCAVSFGSFAATEVQVAKGEKLGVVSVSGAETLDSLTVELSKKADEVGATYFRVISANGQNKLVGVAEIYK</sequence>
<dbReference type="SUPFAM" id="SSF159871">
    <property type="entry name" value="YdgH-like"/>
    <property type="match status" value="1"/>
</dbReference>
<keyword evidence="1 2" id="KW-0732">Signal</keyword>
<evidence type="ECO:0000256" key="2">
    <source>
        <dbReference type="SAM" id="SignalP"/>
    </source>
</evidence>
<comment type="caution">
    <text evidence="4">The sequence shown here is derived from an EMBL/GenBank/DDBJ whole genome shotgun (WGS) entry which is preliminary data.</text>
</comment>
<dbReference type="RefSeq" id="WP_099140580.1">
    <property type="nucleotide sequence ID" value="NZ_CAWNOR010000053.1"/>
</dbReference>
<dbReference type="Gene3D" id="3.30.1660.10">
    <property type="entry name" value="Flavin-binding protein dodecin"/>
    <property type="match status" value="1"/>
</dbReference>
<dbReference type="EMBL" id="NJCX01000002">
    <property type="protein sequence ID" value="PHM74952.1"/>
    <property type="molecule type" value="Genomic_DNA"/>
</dbReference>
<accession>A0A2D0LH23</accession>